<dbReference type="AlphaFoldDB" id="A0AAV8UFS4"/>
<evidence type="ECO:0000313" key="2">
    <source>
        <dbReference type="EMBL" id="KAJ8900388.1"/>
    </source>
</evidence>
<dbReference type="EMBL" id="JAIWQS010000008">
    <property type="protein sequence ID" value="KAJ8900388.1"/>
    <property type="molecule type" value="Genomic_DNA"/>
</dbReference>
<sequence>MERVLGMMKYMLLFNIMVVTANVFPWDLRAHFVMEFELEYFGMRIRSYSQLPAIKLFDWLLFQRVTIPEILEDEWFKKDYKPPVLEEEENTNSDDVETVFKDSEETRFASKCPSNEIFHKIEAAVKALGFDVYKKNYKTRLQNMRTGRKGSLNIATEVCDFERKKVAPSLYTVEVRYFGVP</sequence>
<proteinExistence type="predicted"/>
<protein>
    <recommendedName>
        <fullName evidence="1">NAF domain-containing protein</fullName>
    </recommendedName>
</protein>
<dbReference type="InterPro" id="IPR004041">
    <property type="entry name" value="NAF_dom"/>
</dbReference>
<comment type="caution">
    <text evidence="2">The sequence shown here is derived from an EMBL/GenBank/DDBJ whole genome shotgun (WGS) entry which is preliminary data.</text>
</comment>
<organism evidence="2 3">
    <name type="scientific">Erythroxylum novogranatense</name>
    <dbReference type="NCBI Taxonomy" id="1862640"/>
    <lineage>
        <taxon>Eukaryota</taxon>
        <taxon>Viridiplantae</taxon>
        <taxon>Streptophyta</taxon>
        <taxon>Embryophyta</taxon>
        <taxon>Tracheophyta</taxon>
        <taxon>Spermatophyta</taxon>
        <taxon>Magnoliopsida</taxon>
        <taxon>eudicotyledons</taxon>
        <taxon>Gunneridae</taxon>
        <taxon>Pentapetalae</taxon>
        <taxon>rosids</taxon>
        <taxon>fabids</taxon>
        <taxon>Malpighiales</taxon>
        <taxon>Erythroxylaceae</taxon>
        <taxon>Erythroxylum</taxon>
    </lineage>
</organism>
<name>A0AAV8UFS4_9ROSI</name>
<dbReference type="Proteomes" id="UP001159364">
    <property type="component" value="Linkage Group LG08"/>
</dbReference>
<reference evidence="2 3" key="1">
    <citation type="submission" date="2021-09" db="EMBL/GenBank/DDBJ databases">
        <title>Genomic insights and catalytic innovation underlie evolution of tropane alkaloids biosynthesis.</title>
        <authorList>
            <person name="Wang Y.-J."/>
            <person name="Tian T."/>
            <person name="Huang J.-P."/>
            <person name="Huang S.-X."/>
        </authorList>
    </citation>
    <scope>NUCLEOTIDE SEQUENCE [LARGE SCALE GENOMIC DNA]</scope>
    <source>
        <strain evidence="2">KIB-2018</strain>
        <tissue evidence="2">Leaf</tissue>
    </source>
</reference>
<dbReference type="Gene3D" id="3.30.310.80">
    <property type="entry name" value="Kinase associated domain 1, KA1"/>
    <property type="match status" value="1"/>
</dbReference>
<accession>A0AAV8UFS4</accession>
<feature type="domain" description="NAF" evidence="1">
    <location>
        <begin position="97"/>
        <end position="134"/>
    </location>
</feature>
<gene>
    <name evidence="2" type="ORF">K2173_025028</name>
</gene>
<evidence type="ECO:0000259" key="1">
    <source>
        <dbReference type="Pfam" id="PF03822"/>
    </source>
</evidence>
<evidence type="ECO:0000313" key="3">
    <source>
        <dbReference type="Proteomes" id="UP001159364"/>
    </source>
</evidence>
<dbReference type="Pfam" id="PF03822">
    <property type="entry name" value="NAF"/>
    <property type="match status" value="1"/>
</dbReference>
<dbReference type="GO" id="GO:0007165">
    <property type="term" value="P:signal transduction"/>
    <property type="evidence" value="ECO:0007669"/>
    <property type="project" value="InterPro"/>
</dbReference>
<keyword evidence="3" id="KW-1185">Reference proteome</keyword>